<dbReference type="Gene3D" id="3.30.2000.30">
    <property type="match status" value="1"/>
</dbReference>
<evidence type="ECO:0000313" key="2">
    <source>
        <dbReference type="Proteomes" id="UP000824243"/>
    </source>
</evidence>
<dbReference type="EMBL" id="DXFA01000128">
    <property type="protein sequence ID" value="HIX48814.1"/>
    <property type="molecule type" value="Genomic_DNA"/>
</dbReference>
<organism evidence="1 2">
    <name type="scientific">Candidatus Mediterraneibacter caccavium</name>
    <dbReference type="NCBI Taxonomy" id="2838661"/>
    <lineage>
        <taxon>Bacteria</taxon>
        <taxon>Bacillati</taxon>
        <taxon>Bacillota</taxon>
        <taxon>Clostridia</taxon>
        <taxon>Lachnospirales</taxon>
        <taxon>Lachnospiraceae</taxon>
        <taxon>Mediterraneibacter</taxon>
    </lineage>
</organism>
<accession>A0A9D1VXY9</accession>
<sequence length="137" mass="15799">MSYKQMGLVELLSAIQKKVESKTELRCFDAVPENEPSPFYYAQVVAKRPAHSKTMWRDIFTVWIHVIAEPGESSVQIYVLIQKLEEALTEDIELPEEYDLIMQTNNGIQTIKTDETGEKHAVLAYEFMVCYGYKCKV</sequence>
<dbReference type="Proteomes" id="UP000824243">
    <property type="component" value="Unassembled WGS sequence"/>
</dbReference>
<dbReference type="Pfam" id="PF16807">
    <property type="entry name" value="Phage_tail_terminator_4"/>
    <property type="match status" value="1"/>
</dbReference>
<reference evidence="1" key="2">
    <citation type="submission" date="2021-04" db="EMBL/GenBank/DDBJ databases">
        <authorList>
            <person name="Gilroy R."/>
        </authorList>
    </citation>
    <scope>NUCLEOTIDE SEQUENCE</scope>
    <source>
        <strain evidence="1">ChiSjej5B23-15282</strain>
    </source>
</reference>
<evidence type="ECO:0000313" key="1">
    <source>
        <dbReference type="EMBL" id="HIX48814.1"/>
    </source>
</evidence>
<proteinExistence type="predicted"/>
<reference evidence="1" key="1">
    <citation type="journal article" date="2021" name="PeerJ">
        <title>Extensive microbial diversity within the chicken gut microbiome revealed by metagenomics and culture.</title>
        <authorList>
            <person name="Gilroy R."/>
            <person name="Ravi A."/>
            <person name="Getino M."/>
            <person name="Pursley I."/>
            <person name="Horton D.L."/>
            <person name="Alikhan N.F."/>
            <person name="Baker D."/>
            <person name="Gharbi K."/>
            <person name="Hall N."/>
            <person name="Watson M."/>
            <person name="Adriaenssens E.M."/>
            <person name="Foster-Nyarko E."/>
            <person name="Jarju S."/>
            <person name="Secka A."/>
            <person name="Antonio M."/>
            <person name="Oren A."/>
            <person name="Chaudhuri R.R."/>
            <person name="La Ragione R."/>
            <person name="Hildebrand F."/>
            <person name="Pallen M.J."/>
        </authorList>
    </citation>
    <scope>NUCLEOTIDE SEQUENCE</scope>
    <source>
        <strain evidence="1">ChiSjej5B23-15282</strain>
    </source>
</reference>
<dbReference type="InterPro" id="IPR053745">
    <property type="entry name" value="Viral_Tail_Comp_sf"/>
</dbReference>
<protein>
    <submittedName>
        <fullName evidence="1">DUF5072 domain-containing protein</fullName>
    </submittedName>
</protein>
<dbReference type="AlphaFoldDB" id="A0A9D1VXY9"/>
<name>A0A9D1VXY9_9FIRM</name>
<comment type="caution">
    <text evidence="1">The sequence shown here is derived from an EMBL/GenBank/DDBJ whole genome shotgun (WGS) entry which is preliminary data.</text>
</comment>
<gene>
    <name evidence="1" type="ORF">H9981_07385</name>
</gene>